<comment type="function">
    <text evidence="10">Mitochondrial membrane ATP synthase (F(1)F(0) ATP synthase or Complex V) produces ATP from ADP in the presence of a proton gradient across the membrane which is generated by electron transport complexes of the respiratory chain. F-type ATPases consist of two structural domains, F(1) - containing the extramembraneous catalytic core, and F(0) - containing the membrane proton channel, linked together by a central stalk and a peripheral stalk. During catalysis, ATP synthesis in the catalytic domain of F(1) is coupled via a rotary mechanism of the central stalk subunits to proton translocation.</text>
</comment>
<evidence type="ECO:0000256" key="11">
    <source>
        <dbReference type="SAM" id="Coils"/>
    </source>
</evidence>
<dbReference type="PIRSF" id="PIRSF005514">
    <property type="entry name" value="ATPase_F0_D_mt"/>
    <property type="match status" value="1"/>
</dbReference>
<keyword evidence="7 10" id="KW-0406">Ion transport</keyword>
<dbReference type="SUPFAM" id="SSF161065">
    <property type="entry name" value="ATP synthase D chain-like"/>
    <property type="match status" value="1"/>
</dbReference>
<keyword evidence="6 10" id="KW-0999">Mitochondrion inner membrane</keyword>
<evidence type="ECO:0000313" key="12">
    <source>
        <dbReference type="EnsemblMetazoa" id="XP_014242954.1"/>
    </source>
</evidence>
<evidence type="ECO:0000313" key="13">
    <source>
        <dbReference type="Proteomes" id="UP000494040"/>
    </source>
</evidence>
<evidence type="ECO:0000256" key="10">
    <source>
        <dbReference type="PIRNR" id="PIRNR005514"/>
    </source>
</evidence>
<protein>
    <recommendedName>
        <fullName evidence="10">ATP synthase subunit d, mitochondrial</fullName>
    </recommendedName>
</protein>
<dbReference type="Gene3D" id="6.10.280.70">
    <property type="match status" value="1"/>
</dbReference>
<feature type="coiled-coil region" evidence="11">
    <location>
        <begin position="83"/>
        <end position="110"/>
    </location>
</feature>
<comment type="similarity">
    <text evidence="2 10">Belongs to the ATPase d subunit family.</text>
</comment>
<dbReference type="GO" id="GO:0005743">
    <property type="term" value="C:mitochondrial inner membrane"/>
    <property type="evidence" value="ECO:0007669"/>
    <property type="project" value="UniProtKB-SubCell"/>
</dbReference>
<dbReference type="GO" id="GO:0015078">
    <property type="term" value="F:proton transmembrane transporter activity"/>
    <property type="evidence" value="ECO:0007669"/>
    <property type="project" value="InterPro"/>
</dbReference>
<keyword evidence="4" id="KW-0138">CF(0)</keyword>
<keyword evidence="9 10" id="KW-0472">Membrane</keyword>
<sequence>MATKRLTIKLFDWAKLAERVPANDKAMYLAFKGKSDGYLRRMLSNPENPPKLDWEMYKKLIPVPGMVDAFQKQYESLQIPYPQDTASSQIDAQEQELKKAVEEFKSGSEQRIQKFREEISYMNSLIPYEQMSMEEFLEVNPGQLDLENNPTFWPHDPDEIKEIEEAEKEMQESSH</sequence>
<reference evidence="12" key="1">
    <citation type="submission" date="2022-01" db="UniProtKB">
        <authorList>
            <consortium name="EnsemblMetazoa"/>
        </authorList>
    </citation>
    <scope>IDENTIFICATION</scope>
</reference>
<name>A0A8I6RGJ6_CIMLE</name>
<accession>A0A8I6RGJ6</accession>
<evidence type="ECO:0000256" key="4">
    <source>
        <dbReference type="ARBA" id="ARBA00022547"/>
    </source>
</evidence>
<evidence type="ECO:0000256" key="8">
    <source>
        <dbReference type="ARBA" id="ARBA00023128"/>
    </source>
</evidence>
<dbReference type="EnsemblMetazoa" id="XM_014387468.2">
    <property type="protein sequence ID" value="XP_014242954.1"/>
    <property type="gene ID" value="LOC106663004"/>
</dbReference>
<dbReference type="OMA" id="VSKGRWA"/>
<dbReference type="InterPro" id="IPR008689">
    <property type="entry name" value="ATP_synth_F0_dsu_mt"/>
</dbReference>
<evidence type="ECO:0000256" key="6">
    <source>
        <dbReference type="ARBA" id="ARBA00022792"/>
    </source>
</evidence>
<organism evidence="12 13">
    <name type="scientific">Cimex lectularius</name>
    <name type="common">Bed bug</name>
    <name type="synonym">Acanthia lectularia</name>
    <dbReference type="NCBI Taxonomy" id="79782"/>
    <lineage>
        <taxon>Eukaryota</taxon>
        <taxon>Metazoa</taxon>
        <taxon>Ecdysozoa</taxon>
        <taxon>Arthropoda</taxon>
        <taxon>Hexapoda</taxon>
        <taxon>Insecta</taxon>
        <taxon>Pterygota</taxon>
        <taxon>Neoptera</taxon>
        <taxon>Paraneoptera</taxon>
        <taxon>Hemiptera</taxon>
        <taxon>Heteroptera</taxon>
        <taxon>Panheteroptera</taxon>
        <taxon>Cimicomorpha</taxon>
        <taxon>Cimicidae</taxon>
        <taxon>Cimex</taxon>
    </lineage>
</organism>
<evidence type="ECO:0000256" key="1">
    <source>
        <dbReference type="ARBA" id="ARBA00004273"/>
    </source>
</evidence>
<evidence type="ECO:0000256" key="9">
    <source>
        <dbReference type="ARBA" id="ARBA00023136"/>
    </source>
</evidence>
<keyword evidence="11" id="KW-0175">Coiled coil</keyword>
<dbReference type="GO" id="GO:0015986">
    <property type="term" value="P:proton motive force-driven ATP synthesis"/>
    <property type="evidence" value="ECO:0007669"/>
    <property type="project" value="UniProtKB-UniRule"/>
</dbReference>
<dbReference type="AlphaFoldDB" id="A0A8I6RGJ6"/>
<dbReference type="PANTHER" id="PTHR12700">
    <property type="entry name" value="ATP SYNTHASE SUBUNIT D, MITOCHONDRIAL"/>
    <property type="match status" value="1"/>
</dbReference>
<keyword evidence="8 10" id="KW-0496">Mitochondrion</keyword>
<evidence type="ECO:0000256" key="2">
    <source>
        <dbReference type="ARBA" id="ARBA00006842"/>
    </source>
</evidence>
<keyword evidence="5 10" id="KW-0375">Hydrogen ion transport</keyword>
<evidence type="ECO:0000256" key="7">
    <source>
        <dbReference type="ARBA" id="ARBA00023065"/>
    </source>
</evidence>
<dbReference type="KEGG" id="clec:106663004"/>
<proteinExistence type="inferred from homology"/>
<dbReference type="GO" id="GO:0045259">
    <property type="term" value="C:proton-transporting ATP synthase complex"/>
    <property type="evidence" value="ECO:0007669"/>
    <property type="project" value="UniProtKB-KW"/>
</dbReference>
<dbReference type="Proteomes" id="UP000494040">
    <property type="component" value="Unassembled WGS sequence"/>
</dbReference>
<dbReference type="InterPro" id="IPR036228">
    <property type="entry name" value="ATP_synth_F0_dsu_sf_mt"/>
</dbReference>
<gene>
    <name evidence="12" type="primary">106663004</name>
</gene>
<dbReference type="OrthoDB" id="35799at2759"/>
<keyword evidence="3 10" id="KW-0813">Transport</keyword>
<dbReference type="Pfam" id="PF05873">
    <property type="entry name" value="Mt_ATP-synt_D"/>
    <property type="match status" value="1"/>
</dbReference>
<evidence type="ECO:0000256" key="3">
    <source>
        <dbReference type="ARBA" id="ARBA00022448"/>
    </source>
</evidence>
<evidence type="ECO:0000256" key="5">
    <source>
        <dbReference type="ARBA" id="ARBA00022781"/>
    </source>
</evidence>
<comment type="subcellular location">
    <subcellularLocation>
        <location evidence="1 10">Mitochondrion inner membrane</location>
    </subcellularLocation>
</comment>
<keyword evidence="13" id="KW-1185">Reference proteome</keyword>